<dbReference type="EMBL" id="JPPY01000060">
    <property type="protein sequence ID" value="KND37840.1"/>
    <property type="molecule type" value="Genomic_DNA"/>
</dbReference>
<dbReference type="Gene3D" id="1.10.260.40">
    <property type="entry name" value="lambda repressor-like DNA-binding domains"/>
    <property type="match status" value="1"/>
</dbReference>
<dbReference type="RefSeq" id="WP_050370159.1">
    <property type="nucleotide sequence ID" value="NZ_KQ257813.1"/>
</dbReference>
<gene>
    <name evidence="2" type="ORF">IQ63_08965</name>
</gene>
<comment type="caution">
    <text evidence="2">The sequence shown here is derived from an EMBL/GenBank/DDBJ whole genome shotgun (WGS) entry which is preliminary data.</text>
</comment>
<dbReference type="InterPro" id="IPR010982">
    <property type="entry name" value="Lambda_DNA-bd_dom_sf"/>
</dbReference>
<evidence type="ECO:0000313" key="2">
    <source>
        <dbReference type="EMBL" id="KND37840.1"/>
    </source>
</evidence>
<sequence>MDNRAEVSAFLKSRRGRITPEQAGLSVYGGRRVPGLRRGEVAQLASVSVEYYTRLERGNLSGVSESVLDALCNALRLDDTERDHLYALARAANTGPARVRHRPKRTAVRSSVLRIIEGLHDQPAYVRNNRLDILAANPLARVLHAPVFEYESPNTCRFVFLDPRAPSLYLDWERVARNGVGVLRVDAARYPYDRELRSLIGELSMRSDAFRGMWGEQDVHTYTKGTKRFLHPAVGELALTHETLALPGDDELSIAVYNAEPGTPAADALKLLASWAVTQNQGTTAAPADSEH</sequence>
<dbReference type="PANTHER" id="PTHR35010">
    <property type="entry name" value="BLL4672 PROTEIN-RELATED"/>
    <property type="match status" value="1"/>
</dbReference>
<dbReference type="SMART" id="SM00530">
    <property type="entry name" value="HTH_XRE"/>
    <property type="match status" value="1"/>
</dbReference>
<proteinExistence type="predicted"/>
<dbReference type="AlphaFoldDB" id="A0A0L0KJR7"/>
<dbReference type="CDD" id="cd00093">
    <property type="entry name" value="HTH_XRE"/>
    <property type="match status" value="1"/>
</dbReference>
<dbReference type="OrthoDB" id="3542608at2"/>
<dbReference type="Proteomes" id="UP000037151">
    <property type="component" value="Unassembled WGS sequence"/>
</dbReference>
<dbReference type="PANTHER" id="PTHR35010:SF2">
    <property type="entry name" value="BLL4672 PROTEIN"/>
    <property type="match status" value="1"/>
</dbReference>
<protein>
    <submittedName>
        <fullName evidence="2">XRE family transcriptional regulator</fullName>
    </submittedName>
</protein>
<dbReference type="InterPro" id="IPR001387">
    <property type="entry name" value="Cro/C1-type_HTH"/>
</dbReference>
<dbReference type="InterPro" id="IPR041413">
    <property type="entry name" value="MLTR_LBD"/>
</dbReference>
<feature type="domain" description="HTH cro/C1-type" evidence="1">
    <location>
        <begin position="10"/>
        <end position="82"/>
    </location>
</feature>
<dbReference type="Gene3D" id="3.30.450.180">
    <property type="match status" value="1"/>
</dbReference>
<dbReference type="SUPFAM" id="SSF47413">
    <property type="entry name" value="lambda repressor-like DNA-binding domains"/>
    <property type="match status" value="1"/>
</dbReference>
<evidence type="ECO:0000259" key="1">
    <source>
        <dbReference type="SMART" id="SM00530"/>
    </source>
</evidence>
<reference evidence="3" key="1">
    <citation type="submission" date="2014-07" db="EMBL/GenBank/DDBJ databases">
        <title>Genome sequencing of plant-pathogenic Streptomyces species.</title>
        <authorList>
            <person name="Harrison J."/>
            <person name="Sapp M."/>
            <person name="Thwaites R."/>
            <person name="Studholme D.J."/>
        </authorList>
    </citation>
    <scope>NUCLEOTIDE SEQUENCE [LARGE SCALE GENOMIC DNA]</scope>
    <source>
        <strain evidence="3">NCPPB 4445</strain>
    </source>
</reference>
<dbReference type="GO" id="GO:0003677">
    <property type="term" value="F:DNA binding"/>
    <property type="evidence" value="ECO:0007669"/>
    <property type="project" value="InterPro"/>
</dbReference>
<organism evidence="2 3">
    <name type="scientific">Streptomyces acidiscabies</name>
    <dbReference type="NCBI Taxonomy" id="42234"/>
    <lineage>
        <taxon>Bacteria</taxon>
        <taxon>Bacillati</taxon>
        <taxon>Actinomycetota</taxon>
        <taxon>Actinomycetes</taxon>
        <taxon>Kitasatosporales</taxon>
        <taxon>Streptomycetaceae</taxon>
        <taxon>Streptomyces</taxon>
    </lineage>
</organism>
<dbReference type="PATRIC" id="fig|42234.21.peg.1850"/>
<accession>A0A0L0KJR7</accession>
<dbReference type="Pfam" id="PF13560">
    <property type="entry name" value="HTH_31"/>
    <property type="match status" value="1"/>
</dbReference>
<evidence type="ECO:0000313" key="3">
    <source>
        <dbReference type="Proteomes" id="UP000037151"/>
    </source>
</evidence>
<dbReference type="Pfam" id="PF17765">
    <property type="entry name" value="MLTR_LBD"/>
    <property type="match status" value="1"/>
</dbReference>
<name>A0A0L0KJR7_9ACTN</name>